<sequence>MSNSEHNNYEEALEHWLRLSAAQRHGLTALAKEVETASELVETSVEKLSDRFMNLAFVAGNQSEQINVFAKEATTIKFDGKIVPLTTVLNALDDNLNTSLNKIIDLSEGAESLSDVLEGVDGTLKAEFAKQENGQAIDTSVLNNVCSDLDKVKQAIKEVASIDVVHKVQIKEQFKDLIEYVVKQSNGIEEVLTKSQADSSELSKGIADIVMRMQFQDRTSQRLSHISATLNVIVEMLVEMEKTSSPSLGKDFVIEPDKAWIENMISGFHLGEMRERFVKHTLFDDGEDIYDEQASGGDLQVEHAESSDDIELF</sequence>
<keyword evidence="2" id="KW-1185">Reference proteome</keyword>
<organism evidence="1 2">
    <name type="scientific">Candidatus Terasakiella magnetica</name>
    <dbReference type="NCBI Taxonomy" id="1867952"/>
    <lineage>
        <taxon>Bacteria</taxon>
        <taxon>Pseudomonadati</taxon>
        <taxon>Pseudomonadota</taxon>
        <taxon>Alphaproteobacteria</taxon>
        <taxon>Rhodospirillales</taxon>
        <taxon>Terasakiellaceae</taxon>
        <taxon>Terasakiella</taxon>
    </lineage>
</organism>
<reference evidence="1 2" key="1">
    <citation type="submission" date="2016-07" db="EMBL/GenBank/DDBJ databases">
        <authorList>
            <person name="Lefevre C.T."/>
        </authorList>
    </citation>
    <scope>NUCLEOTIDE SEQUENCE [LARGE SCALE GENOMIC DNA]</scope>
    <source>
        <strain evidence="1">PR1</strain>
    </source>
</reference>
<name>A0A1C3RC84_9PROT</name>
<dbReference type="SUPFAM" id="SSF75708">
    <property type="entry name" value="Chemotaxis phosphatase CheZ"/>
    <property type="match status" value="1"/>
</dbReference>
<proteinExistence type="predicted"/>
<dbReference type="EMBL" id="FLYE01000001">
    <property type="protein sequence ID" value="SCA54858.1"/>
    <property type="molecule type" value="Genomic_DNA"/>
</dbReference>
<evidence type="ECO:0000313" key="1">
    <source>
        <dbReference type="EMBL" id="SCA54858.1"/>
    </source>
</evidence>
<dbReference type="AlphaFoldDB" id="A0A1C3RC84"/>
<accession>A0A1C3RC84</accession>
<evidence type="ECO:0000313" key="2">
    <source>
        <dbReference type="Proteomes" id="UP000231658"/>
    </source>
</evidence>
<evidence type="ECO:0008006" key="3">
    <source>
        <dbReference type="Google" id="ProtNLM"/>
    </source>
</evidence>
<dbReference type="Gene3D" id="1.10.287.500">
    <property type="entry name" value="Helix hairpin bin"/>
    <property type="match status" value="1"/>
</dbReference>
<protein>
    <recommendedName>
        <fullName evidence="3">Chemotaxis protein CheZ</fullName>
    </recommendedName>
</protein>
<dbReference type="RefSeq" id="WP_069185595.1">
    <property type="nucleotide sequence ID" value="NZ_FLYE01000001.1"/>
</dbReference>
<dbReference type="Proteomes" id="UP000231658">
    <property type="component" value="Unassembled WGS sequence"/>
</dbReference>
<dbReference type="STRING" id="1867952.MTBPR1_10105"/>
<gene>
    <name evidence="1" type="ORF">MTBPR1_10105</name>
</gene>
<dbReference type="OrthoDB" id="5292315at2"/>